<protein>
    <submittedName>
        <fullName evidence="1">Arogenate dehydratase/prephenate dehydratase 2 chloroplastic</fullName>
    </submittedName>
</protein>
<sequence length="68" mass="7707">MTTICRRKYQKIIDMERCIACNFPSRATEVTILFVYSLKDLICSQTFSDPGLAGIGKMVRVGFLSKLK</sequence>
<proteinExistence type="predicted"/>
<accession>A0A1D6JZ06</accession>
<evidence type="ECO:0000313" key="1">
    <source>
        <dbReference type="EMBL" id="ONL96846.1"/>
    </source>
</evidence>
<organism evidence="1">
    <name type="scientific">Zea mays</name>
    <name type="common">Maize</name>
    <dbReference type="NCBI Taxonomy" id="4577"/>
    <lineage>
        <taxon>Eukaryota</taxon>
        <taxon>Viridiplantae</taxon>
        <taxon>Streptophyta</taxon>
        <taxon>Embryophyta</taxon>
        <taxon>Tracheophyta</taxon>
        <taxon>Spermatophyta</taxon>
        <taxon>Magnoliopsida</taxon>
        <taxon>Liliopsida</taxon>
        <taxon>Poales</taxon>
        <taxon>Poaceae</taxon>
        <taxon>PACMAD clade</taxon>
        <taxon>Panicoideae</taxon>
        <taxon>Andropogonodae</taxon>
        <taxon>Andropogoneae</taxon>
        <taxon>Tripsacinae</taxon>
        <taxon>Zea</taxon>
    </lineage>
</organism>
<name>A0A1D6JZ06_MAIZE</name>
<dbReference type="AlphaFoldDB" id="A0A1D6JZ06"/>
<dbReference type="EMBL" id="CM007647">
    <property type="protein sequence ID" value="ONL96846.1"/>
    <property type="molecule type" value="Genomic_DNA"/>
</dbReference>
<gene>
    <name evidence="1" type="ORF">ZEAMMB73_Zm00001d028712</name>
</gene>
<reference evidence="1" key="1">
    <citation type="submission" date="2015-12" db="EMBL/GenBank/DDBJ databases">
        <title>Update maize B73 reference genome by single molecule sequencing technologies.</title>
        <authorList>
            <consortium name="Maize Genome Sequencing Project"/>
            <person name="Ware D."/>
        </authorList>
    </citation>
    <scope>NUCLEOTIDE SEQUENCE [LARGE SCALE GENOMIC DNA]</scope>
    <source>
        <tissue evidence="1">Seedling</tissue>
    </source>
</reference>